<gene>
    <name evidence="2" type="ORF">TrVE_jg5849</name>
</gene>
<comment type="caution">
    <text evidence="2">The sequence shown here is derived from an EMBL/GenBank/DDBJ whole genome shotgun (WGS) entry which is preliminary data.</text>
</comment>
<dbReference type="Proteomes" id="UP001165160">
    <property type="component" value="Unassembled WGS sequence"/>
</dbReference>
<proteinExistence type="predicted"/>
<sequence>MASIYSSSFLLAMSLMYVTLPLSQSLILPPEQKLKMGMGEQLKDECIDLAEDNDFRCIYAEEATKGHHVGKAIFNGMAEAGREQTKIFLPSYVNFGGELERLMGVINTNSDILGGVLACVEHWPDVPASCVELVWPDPPAADFYDVEDPATAESQIQDTEMYVDKTLSGLGLCPFTKSMRLSALGLEQAGVQPGPVKIRHSAKIENLSTETAPAVAMAALYWGGVSDIIDRPEEEVATFLLVCPSIFTDFKTFFHACDNLIEKTNLLAPGLVGRVWFHPEYKLADVGYQSGGHAPPLEEVNNLMDSYLAEHPGAEKPSPEGLARAHDKTRWTPHPTINLLRPRQLNIAKEVDVKEKRAKVYPRNVVRILEAEKKGELEDFLDVSKK</sequence>
<accession>A0A9W7F2G9</accession>
<feature type="signal peptide" evidence="1">
    <location>
        <begin position="1"/>
        <end position="25"/>
    </location>
</feature>
<keyword evidence="3" id="KW-1185">Reference proteome</keyword>
<dbReference type="EMBL" id="BRXX01000220">
    <property type="protein sequence ID" value="GMH98533.1"/>
    <property type="molecule type" value="Genomic_DNA"/>
</dbReference>
<organism evidence="2 3">
    <name type="scientific">Triparma verrucosa</name>
    <dbReference type="NCBI Taxonomy" id="1606542"/>
    <lineage>
        <taxon>Eukaryota</taxon>
        <taxon>Sar</taxon>
        <taxon>Stramenopiles</taxon>
        <taxon>Ochrophyta</taxon>
        <taxon>Bolidophyceae</taxon>
        <taxon>Parmales</taxon>
        <taxon>Triparmaceae</taxon>
        <taxon>Triparma</taxon>
    </lineage>
</organism>
<evidence type="ECO:0000256" key="1">
    <source>
        <dbReference type="SAM" id="SignalP"/>
    </source>
</evidence>
<keyword evidence="1" id="KW-0732">Signal</keyword>
<feature type="chain" id="PRO_5040810773" evidence="1">
    <location>
        <begin position="26"/>
        <end position="386"/>
    </location>
</feature>
<protein>
    <submittedName>
        <fullName evidence="2">Uncharacterized protein</fullName>
    </submittedName>
</protein>
<evidence type="ECO:0000313" key="3">
    <source>
        <dbReference type="Proteomes" id="UP001165160"/>
    </source>
</evidence>
<evidence type="ECO:0000313" key="2">
    <source>
        <dbReference type="EMBL" id="GMH98533.1"/>
    </source>
</evidence>
<dbReference type="Pfam" id="PF07209">
    <property type="entry name" value="DUF1415"/>
    <property type="match status" value="1"/>
</dbReference>
<dbReference type="InterPro" id="IPR009858">
    <property type="entry name" value="DUF1415"/>
</dbReference>
<name>A0A9W7F2G9_9STRA</name>
<dbReference type="AlphaFoldDB" id="A0A9W7F2G9"/>
<reference evidence="3" key="1">
    <citation type="journal article" date="2023" name="Commun. Biol.">
        <title>Genome analysis of Parmales, the sister group of diatoms, reveals the evolutionary specialization of diatoms from phago-mixotrophs to photoautotrophs.</title>
        <authorList>
            <person name="Ban H."/>
            <person name="Sato S."/>
            <person name="Yoshikawa S."/>
            <person name="Yamada K."/>
            <person name="Nakamura Y."/>
            <person name="Ichinomiya M."/>
            <person name="Sato N."/>
            <person name="Blanc-Mathieu R."/>
            <person name="Endo H."/>
            <person name="Kuwata A."/>
            <person name="Ogata H."/>
        </authorList>
    </citation>
    <scope>NUCLEOTIDE SEQUENCE [LARGE SCALE GENOMIC DNA]</scope>
    <source>
        <strain evidence="3">NIES 3699</strain>
    </source>
</reference>